<proteinExistence type="inferred from homology"/>
<dbReference type="InterPro" id="IPR013762">
    <property type="entry name" value="Integrase-like_cat_sf"/>
</dbReference>
<reference evidence="4 5" key="1">
    <citation type="journal article" date="2007" name="BMC Genomics">
        <title>Sequence analysis of an Archaeal virus isolated from a hypersaline lake in Inner Mongolia, China.</title>
        <authorList>
            <person name="Pagaling E."/>
            <person name="Haigh R."/>
            <person name="Grant W.D."/>
            <person name="Cowan D.A."/>
            <person name="Jones B.E."/>
            <person name="Ma Y."/>
            <person name="Ventosa A."/>
            <person name="Heaphy S."/>
        </authorList>
    </citation>
    <scope>NUCLEOTIDE SEQUENCE</scope>
</reference>
<dbReference type="PROSITE" id="PS51898">
    <property type="entry name" value="TYR_RECOMBINASE"/>
    <property type="match status" value="1"/>
</dbReference>
<dbReference type="EMBL" id="AM419438">
    <property type="protein sequence ID" value="CAL92453.1"/>
    <property type="molecule type" value="Genomic_DNA"/>
</dbReference>
<dbReference type="SUPFAM" id="SSF56349">
    <property type="entry name" value="DNA breaking-rejoining enzymes"/>
    <property type="match status" value="1"/>
</dbReference>
<evidence type="ECO:0000256" key="1">
    <source>
        <dbReference type="ARBA" id="ARBA00008857"/>
    </source>
</evidence>
<dbReference type="GO" id="GO:0006310">
    <property type="term" value="P:DNA recombination"/>
    <property type="evidence" value="ECO:0007669"/>
    <property type="project" value="UniProtKB-KW"/>
</dbReference>
<dbReference type="Pfam" id="PF00589">
    <property type="entry name" value="Phage_integrase"/>
    <property type="match status" value="1"/>
</dbReference>
<comment type="similarity">
    <text evidence="1">Belongs to the 'phage' integrase family.</text>
</comment>
<name>A0ZYP4_9CAUD</name>
<dbReference type="KEGG" id="vg:4606091"/>
<dbReference type="GeneID" id="4606091"/>
<dbReference type="RefSeq" id="YP_919058.1">
    <property type="nucleotide sequence ID" value="NC_008695.1"/>
</dbReference>
<evidence type="ECO:0000256" key="2">
    <source>
        <dbReference type="ARBA" id="ARBA00023172"/>
    </source>
</evidence>
<accession>A0ZYP4</accession>
<sequence length="405" mass="45960">MTDQPGNAIDRNVERCQECDEMSEADAEAILDAHRQMELLGASRLSKSHHSDVLMRAVKMAREVGGLANALEEREATEEIVRWIQRTYDNEETNRDYRKCLRAFGRHATRSEEPPDSIAWVPAGYSNTYDPAPDPGEMFRWQKHVKPMVDASSNVRDEALVALCWDLGPRTSELHELQVSNITEADYGLRVTIENGKNGSRSPTIVKATPYVRDWLERHPGDRDDYLWSRLNSPKRVSRNYLRDTLKRLASNAAMDPPATPTPTQFRKSSASYLARQNVNQTFIEDHHGWVRGSDKAARYVAVFDDSSDDAIASAHGVDVDITDDTPSMQECVRCDELNEPDRSRCRRCGYALTQEAVETEETREERFNKQLAMLDKENAMRLVEVMDALDDPEVLAALDEVASR</sequence>
<dbReference type="GO" id="GO:0015074">
    <property type="term" value="P:DNA integration"/>
    <property type="evidence" value="ECO:0007669"/>
    <property type="project" value="InterPro"/>
</dbReference>
<protein>
    <recommendedName>
        <fullName evidence="3">Tyr recombinase domain-containing protein</fullName>
    </recommendedName>
</protein>
<dbReference type="Proteomes" id="UP000002272">
    <property type="component" value="Segment"/>
</dbReference>
<evidence type="ECO:0000313" key="4">
    <source>
        <dbReference type="EMBL" id="CAL92453.1"/>
    </source>
</evidence>
<keyword evidence="2" id="KW-0233">DNA recombination</keyword>
<organism evidence="4 5">
    <name type="scientific">Halorubrum virus BJ1</name>
    <dbReference type="NCBI Taxonomy" id="416419"/>
    <lineage>
        <taxon>Viruses</taxon>
        <taxon>Duplodnaviria</taxon>
        <taxon>Heunggongvirae</taxon>
        <taxon>Uroviricota</taxon>
        <taxon>Caudoviricetes</taxon>
        <taxon>Kirjokansivirales</taxon>
        <taxon>Graaviviridae</taxon>
        <taxon>Beejeyvirus</taxon>
        <taxon>Beejeyvirus bagaejinnorense</taxon>
        <taxon>Beejeyvirus BJ1</taxon>
    </lineage>
</organism>
<dbReference type="Gene3D" id="1.10.443.10">
    <property type="entry name" value="Intergrase catalytic core"/>
    <property type="match status" value="1"/>
</dbReference>
<evidence type="ECO:0000313" key="5">
    <source>
        <dbReference type="Proteomes" id="UP000002272"/>
    </source>
</evidence>
<dbReference type="InterPro" id="IPR002104">
    <property type="entry name" value="Integrase_catalytic"/>
</dbReference>
<dbReference type="CDD" id="cd00397">
    <property type="entry name" value="DNA_BRE_C"/>
    <property type="match status" value="1"/>
</dbReference>
<dbReference type="InterPro" id="IPR011010">
    <property type="entry name" value="DNA_brk_join_enz"/>
</dbReference>
<feature type="domain" description="Tyr recombinase" evidence="3">
    <location>
        <begin position="131"/>
        <end position="314"/>
    </location>
</feature>
<evidence type="ECO:0000259" key="3">
    <source>
        <dbReference type="PROSITE" id="PS51898"/>
    </source>
</evidence>
<dbReference type="GO" id="GO:0003677">
    <property type="term" value="F:DNA binding"/>
    <property type="evidence" value="ECO:0007669"/>
    <property type="project" value="InterPro"/>
</dbReference>
<keyword evidence="5" id="KW-1185">Reference proteome</keyword>